<dbReference type="PANTHER" id="PTHR46060">
    <property type="entry name" value="MARINER MOS1 TRANSPOSASE-LIKE PROTEIN"/>
    <property type="match status" value="1"/>
</dbReference>
<evidence type="ECO:0000313" key="2">
    <source>
        <dbReference type="Proteomes" id="UP000265020"/>
    </source>
</evidence>
<name>A0A3Q2DUE6_CYPVA</name>
<dbReference type="InterPro" id="IPR052709">
    <property type="entry name" value="Transposase-MT_Hybrid"/>
</dbReference>
<organism evidence="1 2">
    <name type="scientific">Cyprinodon variegatus</name>
    <name type="common">Sheepshead minnow</name>
    <dbReference type="NCBI Taxonomy" id="28743"/>
    <lineage>
        <taxon>Eukaryota</taxon>
        <taxon>Metazoa</taxon>
        <taxon>Chordata</taxon>
        <taxon>Craniata</taxon>
        <taxon>Vertebrata</taxon>
        <taxon>Euteleostomi</taxon>
        <taxon>Actinopterygii</taxon>
        <taxon>Neopterygii</taxon>
        <taxon>Teleostei</taxon>
        <taxon>Neoteleostei</taxon>
        <taxon>Acanthomorphata</taxon>
        <taxon>Ovalentaria</taxon>
        <taxon>Atherinomorphae</taxon>
        <taxon>Cyprinodontiformes</taxon>
        <taxon>Cyprinodontidae</taxon>
        <taxon>Cyprinodon</taxon>
    </lineage>
</organism>
<accession>A0A3Q2DUE6</accession>
<dbReference type="Ensembl" id="ENSCVAT00000009101.1">
    <property type="protein sequence ID" value="ENSCVAP00000022514.1"/>
    <property type="gene ID" value="ENSCVAG00000005268.1"/>
</dbReference>
<dbReference type="OMA" id="ERRIKIC"/>
<dbReference type="STRING" id="28743.ENSCVAP00000022514"/>
<evidence type="ECO:0008006" key="3">
    <source>
        <dbReference type="Google" id="ProtNLM"/>
    </source>
</evidence>
<dbReference type="AlphaFoldDB" id="A0A3Q2DUE6"/>
<reference evidence="1" key="1">
    <citation type="submission" date="2025-08" db="UniProtKB">
        <authorList>
            <consortium name="Ensembl"/>
        </authorList>
    </citation>
    <scope>IDENTIFICATION</scope>
</reference>
<reference evidence="1" key="2">
    <citation type="submission" date="2025-09" db="UniProtKB">
        <authorList>
            <consortium name="Ensembl"/>
        </authorList>
    </citation>
    <scope>IDENTIFICATION</scope>
</reference>
<dbReference type="GeneTree" id="ENSGT00940000166405"/>
<proteinExistence type="predicted"/>
<keyword evidence="2" id="KW-1185">Reference proteome</keyword>
<protein>
    <recommendedName>
        <fullName evidence="3">Mos1 transposase HTH domain-containing protein</fullName>
    </recommendedName>
</protein>
<evidence type="ECO:0000313" key="1">
    <source>
        <dbReference type="Ensembl" id="ENSCVAP00000022514.1"/>
    </source>
</evidence>
<dbReference type="PANTHER" id="PTHR46060:SF1">
    <property type="entry name" value="MARINER MOS1 TRANSPOSASE-LIKE PROTEIN"/>
    <property type="match status" value="1"/>
</dbReference>
<dbReference type="Proteomes" id="UP000265020">
    <property type="component" value="Unassembled WGS sequence"/>
</dbReference>
<sequence length="182" mass="21285">MITRYTERKNMKIFIKINKYGSFDEIKETYGDDAPSYDLVKHWHREFKHGWKSVETAPRPGRPSSAIDEAAVRQVEAAILEDRCITVRQIAQEVKISIGSVETIIHVHLHMHKVSARWMLRLLTVFQKQERVECSRINLESGYMIQENSIVPLKTFFECLICTLWLKFKFSFCFTAFSLLPA</sequence>